<evidence type="ECO:0000313" key="2">
    <source>
        <dbReference type="Proteomes" id="UP001143910"/>
    </source>
</evidence>
<reference evidence="1" key="1">
    <citation type="submission" date="2022-08" db="EMBL/GenBank/DDBJ databases">
        <title>Genome Sequence of Lecanicillium fungicola.</title>
        <authorList>
            <person name="Buettner E."/>
        </authorList>
    </citation>
    <scope>NUCLEOTIDE SEQUENCE</scope>
    <source>
        <strain evidence="1">Babe33</strain>
    </source>
</reference>
<keyword evidence="2" id="KW-1185">Reference proteome</keyword>
<name>A0ACC1MG81_9HYPO</name>
<dbReference type="Proteomes" id="UP001143910">
    <property type="component" value="Unassembled WGS sequence"/>
</dbReference>
<gene>
    <name evidence="1" type="ORF">NQ176_g10338</name>
</gene>
<dbReference type="EMBL" id="JANJQO010002769">
    <property type="protein sequence ID" value="KAJ2966020.1"/>
    <property type="molecule type" value="Genomic_DNA"/>
</dbReference>
<protein>
    <submittedName>
        <fullName evidence="1">Uncharacterized protein</fullName>
    </submittedName>
</protein>
<organism evidence="1 2">
    <name type="scientific">Zarea fungicola</name>
    <dbReference type="NCBI Taxonomy" id="93591"/>
    <lineage>
        <taxon>Eukaryota</taxon>
        <taxon>Fungi</taxon>
        <taxon>Dikarya</taxon>
        <taxon>Ascomycota</taxon>
        <taxon>Pezizomycotina</taxon>
        <taxon>Sordariomycetes</taxon>
        <taxon>Hypocreomycetidae</taxon>
        <taxon>Hypocreales</taxon>
        <taxon>Cordycipitaceae</taxon>
        <taxon>Zarea</taxon>
    </lineage>
</organism>
<comment type="caution">
    <text evidence="1">The sequence shown here is derived from an EMBL/GenBank/DDBJ whole genome shotgun (WGS) entry which is preliminary data.</text>
</comment>
<evidence type="ECO:0000313" key="1">
    <source>
        <dbReference type="EMBL" id="KAJ2966020.1"/>
    </source>
</evidence>
<proteinExistence type="predicted"/>
<accession>A0ACC1MG81</accession>
<sequence>MPRQRSAARAPTRPTAAAPKPAPQQARPATTMAAPPQQYQAPPVQQSQGPGMLGQIASTAASLVVVLCPGWSGRRSR</sequence>